<evidence type="ECO:0000256" key="2">
    <source>
        <dbReference type="ARBA" id="ARBA00022692"/>
    </source>
</evidence>
<dbReference type="AlphaFoldDB" id="A0A645AFG6"/>
<comment type="subcellular location">
    <subcellularLocation>
        <location evidence="1">Membrane</location>
        <topology evidence="1">Multi-pass membrane protein</topology>
    </subcellularLocation>
</comment>
<feature type="transmembrane region" description="Helical" evidence="5">
    <location>
        <begin position="99"/>
        <end position="120"/>
    </location>
</feature>
<keyword evidence="4 5" id="KW-0472">Membrane</keyword>
<feature type="transmembrane region" description="Helical" evidence="5">
    <location>
        <begin position="41"/>
        <end position="58"/>
    </location>
</feature>
<feature type="transmembrane region" description="Helical" evidence="5">
    <location>
        <begin position="70"/>
        <end position="93"/>
    </location>
</feature>
<dbReference type="InterPro" id="IPR026870">
    <property type="entry name" value="Zinc_ribbon_dom"/>
</dbReference>
<sequence length="137" mass="14366">MAYCAKCGSQLNDGDQACGNCGEPVIKTAEPVVVNQSNDKLMGVLSYLGILSLIPYFIKDQSSFVRFHAVRGLNLFLLELIAGVAASVIAFILPGLGGLLGWVASLAGLVFSIIGIINVANGDQKDLPLIGGIQFVK</sequence>
<organism evidence="7">
    <name type="scientific">bioreactor metagenome</name>
    <dbReference type="NCBI Taxonomy" id="1076179"/>
    <lineage>
        <taxon>unclassified sequences</taxon>
        <taxon>metagenomes</taxon>
        <taxon>ecological metagenomes</taxon>
    </lineage>
</organism>
<evidence type="ECO:0000313" key="7">
    <source>
        <dbReference type="EMBL" id="MPM51458.1"/>
    </source>
</evidence>
<comment type="caution">
    <text evidence="7">The sequence shown here is derived from an EMBL/GenBank/DDBJ whole genome shotgun (WGS) entry which is preliminary data.</text>
</comment>
<dbReference type="InterPro" id="IPR019109">
    <property type="entry name" value="MamF_MmsF"/>
</dbReference>
<proteinExistence type="predicted"/>
<keyword evidence="3 5" id="KW-1133">Transmembrane helix</keyword>
<evidence type="ECO:0000256" key="4">
    <source>
        <dbReference type="ARBA" id="ARBA00023136"/>
    </source>
</evidence>
<protein>
    <recommendedName>
        <fullName evidence="6">Zinc-ribbon domain-containing protein</fullName>
    </recommendedName>
</protein>
<feature type="domain" description="Zinc-ribbon" evidence="6">
    <location>
        <begin position="3"/>
        <end position="25"/>
    </location>
</feature>
<dbReference type="Pfam" id="PF13240">
    <property type="entry name" value="Zn_Ribbon_1"/>
    <property type="match status" value="1"/>
</dbReference>
<dbReference type="Pfam" id="PF09685">
    <property type="entry name" value="MamF_MmsF"/>
    <property type="match status" value="1"/>
</dbReference>
<accession>A0A645AFG6</accession>
<name>A0A645AFG6_9ZZZZ</name>
<evidence type="ECO:0000256" key="3">
    <source>
        <dbReference type="ARBA" id="ARBA00022989"/>
    </source>
</evidence>
<keyword evidence="2 5" id="KW-0812">Transmembrane</keyword>
<reference evidence="7" key="1">
    <citation type="submission" date="2019-08" db="EMBL/GenBank/DDBJ databases">
        <authorList>
            <person name="Kucharzyk K."/>
            <person name="Murdoch R.W."/>
            <person name="Higgins S."/>
            <person name="Loffler F."/>
        </authorList>
    </citation>
    <scope>NUCLEOTIDE SEQUENCE</scope>
</reference>
<gene>
    <name evidence="7" type="ORF">SDC9_98207</name>
</gene>
<evidence type="ECO:0000256" key="5">
    <source>
        <dbReference type="SAM" id="Phobius"/>
    </source>
</evidence>
<evidence type="ECO:0000256" key="1">
    <source>
        <dbReference type="ARBA" id="ARBA00004141"/>
    </source>
</evidence>
<evidence type="ECO:0000259" key="6">
    <source>
        <dbReference type="Pfam" id="PF13240"/>
    </source>
</evidence>
<dbReference type="EMBL" id="VSSQ01013425">
    <property type="protein sequence ID" value="MPM51458.1"/>
    <property type="molecule type" value="Genomic_DNA"/>
</dbReference>